<evidence type="ECO:0000313" key="2">
    <source>
        <dbReference type="EMBL" id="PUZ54430.1"/>
    </source>
</evidence>
<gene>
    <name evidence="2" type="ORF">GQ55_5G131600</name>
</gene>
<protein>
    <submittedName>
        <fullName evidence="2">Uncharacterized protein</fullName>
    </submittedName>
</protein>
<accession>A0A2T7DFS2</accession>
<dbReference type="Proteomes" id="UP000244336">
    <property type="component" value="Chromosome 5"/>
</dbReference>
<dbReference type="AlphaFoldDB" id="A0A2T7DFS2"/>
<evidence type="ECO:0000313" key="3">
    <source>
        <dbReference type="Proteomes" id="UP000244336"/>
    </source>
</evidence>
<evidence type="ECO:0000256" key="1">
    <source>
        <dbReference type="SAM" id="MobiDB-lite"/>
    </source>
</evidence>
<feature type="compositionally biased region" description="Basic residues" evidence="1">
    <location>
        <begin position="87"/>
        <end position="97"/>
    </location>
</feature>
<feature type="region of interest" description="Disordered" evidence="1">
    <location>
        <begin position="1"/>
        <end position="98"/>
    </location>
</feature>
<feature type="compositionally biased region" description="Basic residues" evidence="1">
    <location>
        <begin position="45"/>
        <end position="77"/>
    </location>
</feature>
<reference evidence="2 3" key="1">
    <citation type="submission" date="2018-04" db="EMBL/GenBank/DDBJ databases">
        <title>WGS assembly of Panicum hallii var. hallii HAL2.</title>
        <authorList>
            <person name="Lovell J."/>
            <person name="Jenkins J."/>
            <person name="Lowry D."/>
            <person name="Mamidi S."/>
            <person name="Sreedasyam A."/>
            <person name="Weng X."/>
            <person name="Barry K."/>
            <person name="Bonette J."/>
            <person name="Campitelli B."/>
            <person name="Daum C."/>
            <person name="Gordon S."/>
            <person name="Gould B."/>
            <person name="Lipzen A."/>
            <person name="MacQueen A."/>
            <person name="Palacio-Mejia J."/>
            <person name="Plott C."/>
            <person name="Shakirov E."/>
            <person name="Shu S."/>
            <person name="Yoshinaga Y."/>
            <person name="Zane M."/>
            <person name="Rokhsar D."/>
            <person name="Grimwood J."/>
            <person name="Schmutz J."/>
            <person name="Juenger T."/>
        </authorList>
    </citation>
    <scope>NUCLEOTIDE SEQUENCE [LARGE SCALE GENOMIC DNA]</scope>
    <source>
        <strain evidence="3">cv. HAL2</strain>
    </source>
</reference>
<organism evidence="2 3">
    <name type="scientific">Panicum hallii var. hallii</name>
    <dbReference type="NCBI Taxonomy" id="1504633"/>
    <lineage>
        <taxon>Eukaryota</taxon>
        <taxon>Viridiplantae</taxon>
        <taxon>Streptophyta</taxon>
        <taxon>Embryophyta</taxon>
        <taxon>Tracheophyta</taxon>
        <taxon>Spermatophyta</taxon>
        <taxon>Magnoliopsida</taxon>
        <taxon>Liliopsida</taxon>
        <taxon>Poales</taxon>
        <taxon>Poaceae</taxon>
        <taxon>PACMAD clade</taxon>
        <taxon>Panicoideae</taxon>
        <taxon>Panicodae</taxon>
        <taxon>Paniceae</taxon>
        <taxon>Panicinae</taxon>
        <taxon>Panicum</taxon>
        <taxon>Panicum sect. Panicum</taxon>
    </lineage>
</organism>
<dbReference type="EMBL" id="CM009753">
    <property type="protein sequence ID" value="PUZ54430.1"/>
    <property type="molecule type" value="Genomic_DNA"/>
</dbReference>
<proteinExistence type="predicted"/>
<keyword evidence="3" id="KW-1185">Reference proteome</keyword>
<sequence>MFSRACSPSKPRPSPAGRASAGARCTSRRRGGQRQDGGRALEVHAHRHLPVQRALHRLPPRGRRAGRRAADRPRRRAGLAAAPAPGRQRRGAVRRRAPGVALHRALRCVS</sequence>
<dbReference type="Gramene" id="PUZ54430">
    <property type="protein sequence ID" value="PUZ54430"/>
    <property type="gene ID" value="GQ55_5G131600"/>
</dbReference>
<name>A0A2T7DFS2_9POAL</name>